<dbReference type="AlphaFoldDB" id="A0A3D8T0D2"/>
<evidence type="ECO:0000256" key="9">
    <source>
        <dbReference type="PIRSR" id="PIRSR000362-1"/>
    </source>
</evidence>
<dbReference type="InterPro" id="IPR055275">
    <property type="entry name" value="Ferredox_Rdtase"/>
</dbReference>
<dbReference type="GO" id="GO:0005739">
    <property type="term" value="C:mitochondrion"/>
    <property type="evidence" value="ECO:0007669"/>
    <property type="project" value="UniProtKB-SubCell"/>
</dbReference>
<comment type="subcellular location">
    <subcellularLocation>
        <location evidence="8">Mitochondrion</location>
    </subcellularLocation>
</comment>
<comment type="cofactor">
    <cofactor evidence="1 8 9">
        <name>FAD</name>
        <dbReference type="ChEBI" id="CHEBI:57692"/>
    </cofactor>
</comment>
<keyword evidence="5 8" id="KW-0521">NADP</keyword>
<comment type="caution">
    <text evidence="11">The sequence shown here is derived from an EMBL/GenBank/DDBJ whole genome shotgun (WGS) entry which is preliminary data.</text>
</comment>
<keyword evidence="3 8" id="KW-0285">Flavoprotein</keyword>
<dbReference type="InterPro" id="IPR036188">
    <property type="entry name" value="FAD/NAD-bd_sf"/>
</dbReference>
<sequence length="535" mass="58826">MREILQPWLCKRCVRSLHSTLSSPWTAAISPRHRTYTSRPRAQDGRPFRMAVIGSGPAGFYTAYKVMAKIENSVVDMYEHLPVPYGLVRFGVAPDHPEVKVDLLDSPNALADRHAQNCQEKFEEVAESSNFNFIGNVAIGDFPASLPLKSLLPHYDAILFAYGASKDRKLGIPGEDDLKGIYSARAFVGWYNGLPEYADLAPDLTQGEEAIVVGQGNVALDVARILLQDPAVLSSTDITENAIQTLQKSKIKRVRVVGRRGPMQAAFTIKEVRELVKLPAVAFHPIEPSLMPENISKLPRASKRIMEVIKKGSTASVSTAPRSWSLDFCLSPTAFNGQGGSSLRSMAFEKTTLIPDPFDPAASVKGTNEVIELPASIAFRSIGYKSEALQGFPELGIPFNDRLGMIPNDELGRIVGGNEEWSETATATHLPGLYCAGWVKRGPTGVIASTMQDAFSTADAITEDWYSHAPFLNEDDGCSGLGWDGVKDEAESRGCRRVSWLDWKRIDEAEKKRGQENGKLREKFTRIQDMLAVLD</sequence>
<feature type="binding site" evidence="9">
    <location>
        <position position="79"/>
    </location>
    <ligand>
        <name>FAD</name>
        <dbReference type="ChEBI" id="CHEBI:57692"/>
    </ligand>
</feature>
<comment type="catalytic activity">
    <reaction evidence="7 8">
        <text>2 reduced [adrenodoxin] + NADP(+) + H(+) = 2 oxidized [adrenodoxin] + NADPH</text>
        <dbReference type="Rhea" id="RHEA:42312"/>
        <dbReference type="Rhea" id="RHEA-COMP:9998"/>
        <dbReference type="Rhea" id="RHEA-COMP:9999"/>
        <dbReference type="ChEBI" id="CHEBI:15378"/>
        <dbReference type="ChEBI" id="CHEBI:33737"/>
        <dbReference type="ChEBI" id="CHEBI:33738"/>
        <dbReference type="ChEBI" id="CHEBI:57783"/>
        <dbReference type="ChEBI" id="CHEBI:58349"/>
        <dbReference type="EC" id="1.18.1.6"/>
    </reaction>
</comment>
<evidence type="ECO:0000256" key="1">
    <source>
        <dbReference type="ARBA" id="ARBA00001974"/>
    </source>
</evidence>
<evidence type="ECO:0000256" key="6">
    <source>
        <dbReference type="ARBA" id="ARBA00023002"/>
    </source>
</evidence>
<feature type="binding site" evidence="9">
    <location>
        <position position="438"/>
    </location>
    <ligand>
        <name>FAD</name>
        <dbReference type="ChEBI" id="CHEBI:57692"/>
    </ligand>
</feature>
<feature type="binding site" evidence="10">
    <location>
        <begin position="215"/>
        <end position="218"/>
    </location>
    <ligand>
        <name>NADP(+)</name>
        <dbReference type="ChEBI" id="CHEBI:58349"/>
    </ligand>
</feature>
<feature type="binding site" evidence="10">
    <location>
        <position position="271"/>
    </location>
    <ligand>
        <name>NADP(+)</name>
        <dbReference type="ChEBI" id="CHEBI:58349"/>
    </ligand>
</feature>
<protein>
    <recommendedName>
        <fullName evidence="8">NADPH:adrenodoxin oxidoreductase, mitochondrial</fullName>
        <ecNumber evidence="8">1.18.1.6</ecNumber>
    </recommendedName>
</protein>
<dbReference type="PANTHER" id="PTHR48467">
    <property type="entry name" value="GLUTAMATE SYNTHASE 1 [NADH], CHLOROPLASTIC-LIKE"/>
    <property type="match status" value="1"/>
</dbReference>
<dbReference type="PRINTS" id="PR00419">
    <property type="entry name" value="ADXRDTASE"/>
</dbReference>
<feature type="binding site" evidence="9">
    <location>
        <position position="139"/>
    </location>
    <ligand>
        <name>FAD</name>
        <dbReference type="ChEBI" id="CHEBI:57692"/>
    </ligand>
</feature>
<keyword evidence="4 8" id="KW-0274">FAD</keyword>
<keyword evidence="12" id="KW-1185">Reference proteome</keyword>
<evidence type="ECO:0000256" key="3">
    <source>
        <dbReference type="ARBA" id="ARBA00022630"/>
    </source>
</evidence>
<evidence type="ECO:0000256" key="7">
    <source>
        <dbReference type="ARBA" id="ARBA00048933"/>
    </source>
</evidence>
<evidence type="ECO:0000313" key="11">
    <source>
        <dbReference type="EMBL" id="RDW92025.1"/>
    </source>
</evidence>
<dbReference type="Proteomes" id="UP000256328">
    <property type="component" value="Unassembled WGS sequence"/>
</dbReference>
<feature type="binding site" evidence="9">
    <location>
        <position position="58"/>
    </location>
    <ligand>
        <name>FAD</name>
        <dbReference type="ChEBI" id="CHEBI:57692"/>
    </ligand>
</feature>
<feature type="binding site" evidence="9">
    <location>
        <begin position="445"/>
        <end position="447"/>
    </location>
    <ligand>
        <name>FAD</name>
        <dbReference type="ChEBI" id="CHEBI:57692"/>
    </ligand>
</feature>
<dbReference type="OrthoDB" id="333024at2759"/>
<keyword evidence="8" id="KW-0496">Mitochondrion</keyword>
<evidence type="ECO:0000256" key="10">
    <source>
        <dbReference type="PIRSR" id="PIRSR000362-2"/>
    </source>
</evidence>
<feature type="binding site" evidence="9">
    <location>
        <position position="87"/>
    </location>
    <ligand>
        <name>FAD</name>
        <dbReference type="ChEBI" id="CHEBI:57692"/>
    </ligand>
</feature>
<proteinExistence type="inferred from homology"/>
<dbReference type="PANTHER" id="PTHR48467:SF1">
    <property type="entry name" value="GLUTAMATE SYNTHASE 1 [NADH], CHLOROPLASTIC-LIKE"/>
    <property type="match status" value="1"/>
</dbReference>
<dbReference type="GO" id="GO:0016491">
    <property type="term" value="F:oxidoreductase activity"/>
    <property type="evidence" value="ECO:0007669"/>
    <property type="project" value="UniProtKB-KW"/>
</dbReference>
<dbReference type="Gene3D" id="3.50.50.60">
    <property type="entry name" value="FAD/NAD(P)-binding domain"/>
    <property type="match status" value="1"/>
</dbReference>
<organism evidence="11 12">
    <name type="scientific">Coleophoma crateriformis</name>
    <dbReference type="NCBI Taxonomy" id="565419"/>
    <lineage>
        <taxon>Eukaryota</taxon>
        <taxon>Fungi</taxon>
        <taxon>Dikarya</taxon>
        <taxon>Ascomycota</taxon>
        <taxon>Pezizomycotina</taxon>
        <taxon>Leotiomycetes</taxon>
        <taxon>Helotiales</taxon>
        <taxon>Dermateaceae</taxon>
        <taxon>Coleophoma</taxon>
    </lineage>
</organism>
<feature type="binding site" evidence="10">
    <location>
        <position position="445"/>
    </location>
    <ligand>
        <name>NADP(+)</name>
        <dbReference type="ChEBI" id="CHEBI:58349"/>
    </ligand>
</feature>
<dbReference type="EC" id="1.18.1.6" evidence="8"/>
<evidence type="ECO:0000313" key="12">
    <source>
        <dbReference type="Proteomes" id="UP000256328"/>
    </source>
</evidence>
<dbReference type="Gene3D" id="3.40.50.720">
    <property type="entry name" value="NAD(P)-binding Rossmann-like Domain"/>
    <property type="match status" value="1"/>
</dbReference>
<comment type="similarity">
    <text evidence="2 8">Belongs to the ferredoxin--NADP reductase type 1 family.</text>
</comment>
<accession>A0A3D8T0D2</accession>
<dbReference type="SUPFAM" id="SSF51971">
    <property type="entry name" value="Nucleotide-binding domain"/>
    <property type="match status" value="1"/>
</dbReference>
<dbReference type="PIRSF" id="PIRSF000362">
    <property type="entry name" value="FNR"/>
    <property type="match status" value="1"/>
</dbReference>
<evidence type="ECO:0000256" key="8">
    <source>
        <dbReference type="PIRNR" id="PIRNR000362"/>
    </source>
</evidence>
<evidence type="ECO:0000256" key="5">
    <source>
        <dbReference type="ARBA" id="ARBA00022857"/>
    </source>
</evidence>
<keyword evidence="6 8" id="KW-0560">Oxidoreductase</keyword>
<name>A0A3D8T0D2_9HELO</name>
<gene>
    <name evidence="11" type="ORF">BP5796_01419</name>
</gene>
<dbReference type="EMBL" id="PDLN01000002">
    <property type="protein sequence ID" value="RDW92025.1"/>
    <property type="molecule type" value="Genomic_DNA"/>
</dbReference>
<feature type="binding site" evidence="10">
    <location>
        <begin position="259"/>
        <end position="260"/>
    </location>
    <ligand>
        <name>NADP(+)</name>
        <dbReference type="ChEBI" id="CHEBI:58349"/>
    </ligand>
</feature>
<evidence type="ECO:0000256" key="4">
    <source>
        <dbReference type="ARBA" id="ARBA00022827"/>
    </source>
</evidence>
<dbReference type="InterPro" id="IPR021163">
    <property type="entry name" value="Ferredox_Rdtase_adrenod"/>
</dbReference>
<reference evidence="11 12" key="1">
    <citation type="journal article" date="2018" name="IMA Fungus">
        <title>IMA Genome-F 9: Draft genome sequence of Annulohypoxylon stygium, Aspergillus mulundensis, Berkeleyomyces basicola (syn. Thielaviopsis basicola), Ceratocystis smalleyi, two Cercospora beticola strains, Coleophoma cylindrospora, Fusarium fracticaudum, Phialophora cf. hyalina, and Morchella septimelata.</title>
        <authorList>
            <person name="Wingfield B.D."/>
            <person name="Bills G.F."/>
            <person name="Dong Y."/>
            <person name="Huang W."/>
            <person name="Nel W.J."/>
            <person name="Swalarsk-Parry B.S."/>
            <person name="Vaghefi N."/>
            <person name="Wilken P.M."/>
            <person name="An Z."/>
            <person name="de Beer Z.W."/>
            <person name="De Vos L."/>
            <person name="Chen L."/>
            <person name="Duong T.A."/>
            <person name="Gao Y."/>
            <person name="Hammerbacher A."/>
            <person name="Kikkert J.R."/>
            <person name="Li Y."/>
            <person name="Li H."/>
            <person name="Li K."/>
            <person name="Li Q."/>
            <person name="Liu X."/>
            <person name="Ma X."/>
            <person name="Naidoo K."/>
            <person name="Pethybridge S.J."/>
            <person name="Sun J."/>
            <person name="Steenkamp E.T."/>
            <person name="van der Nest M.A."/>
            <person name="van Wyk S."/>
            <person name="Wingfield M.J."/>
            <person name="Xiong C."/>
            <person name="Yue Q."/>
            <person name="Zhang X."/>
        </authorList>
    </citation>
    <scope>NUCLEOTIDE SEQUENCE [LARGE SCALE GENOMIC DNA]</scope>
    <source>
        <strain evidence="11 12">BP5796</strain>
    </source>
</reference>
<evidence type="ECO:0000256" key="2">
    <source>
        <dbReference type="ARBA" id="ARBA00008312"/>
    </source>
</evidence>